<gene>
    <name evidence="3" type="ORF">C9J12_00135</name>
</gene>
<dbReference type="RefSeq" id="WP_107240868.1">
    <property type="nucleotide sequence ID" value="NZ_PYMJ01000001.1"/>
</dbReference>
<dbReference type="SUPFAM" id="SSF55166">
    <property type="entry name" value="Hedgehog/DD-peptidase"/>
    <property type="match status" value="1"/>
</dbReference>
<evidence type="ECO:0000259" key="2">
    <source>
        <dbReference type="Pfam" id="PF13539"/>
    </source>
</evidence>
<feature type="chain" id="PRO_5015728277" description="Peptidase M15C domain-containing protein" evidence="1">
    <location>
        <begin position="21"/>
        <end position="302"/>
    </location>
</feature>
<dbReference type="Proteomes" id="UP000240987">
    <property type="component" value="Unassembled WGS sequence"/>
</dbReference>
<comment type="caution">
    <text evidence="3">The sequence shown here is derived from an EMBL/GenBank/DDBJ whole genome shotgun (WGS) entry which is preliminary data.</text>
</comment>
<dbReference type="GO" id="GO:0008233">
    <property type="term" value="F:peptidase activity"/>
    <property type="evidence" value="ECO:0007669"/>
    <property type="project" value="InterPro"/>
</dbReference>
<dbReference type="Pfam" id="PF13539">
    <property type="entry name" value="Peptidase_M15_4"/>
    <property type="match status" value="1"/>
</dbReference>
<keyword evidence="1" id="KW-0732">Signal</keyword>
<name>A0A2T3JQP8_9GAMM</name>
<dbReference type="AlphaFoldDB" id="A0A2T3JQP8"/>
<evidence type="ECO:0000256" key="1">
    <source>
        <dbReference type="SAM" id="SignalP"/>
    </source>
</evidence>
<accession>A0A2T3JQP8</accession>
<sequence length="302" mass="34387">MNVGGFIASILLCISWQASSATVSPISDALCRNMTQAGVMDNTAPVQCQRLRQVIFNYVDFDGKQHNNGHLVVLDAVAPYVGHIFDSLFSAKFPINKAVTIEHYQGDDDRSMTDNNTSAFNYRSISGQRSLSLHAYGLAIDINPVQNPFVEFSTTNIATFKPQAGIKYANRMKYRFGKTERKGMAEEIIELFAKNGFQYWGGFWDTPIDYQHFQVSRDMANLMISMDSQQATMFFKRYVDWYQSCSRFYPQAHSQHKFNDYVEYLKDKLGVSSLSQTYIRSPSRIIQAIQVDSVRSAICVKR</sequence>
<feature type="domain" description="Peptidase M15C" evidence="2">
    <location>
        <begin position="127"/>
        <end position="215"/>
    </location>
</feature>
<dbReference type="InterPro" id="IPR039561">
    <property type="entry name" value="Peptidase_M15C"/>
</dbReference>
<dbReference type="OrthoDB" id="9799970at2"/>
<proteinExistence type="predicted"/>
<organism evidence="3 4">
    <name type="scientific">Photobacterium frigidiphilum</name>
    <dbReference type="NCBI Taxonomy" id="264736"/>
    <lineage>
        <taxon>Bacteria</taxon>
        <taxon>Pseudomonadati</taxon>
        <taxon>Pseudomonadota</taxon>
        <taxon>Gammaproteobacteria</taxon>
        <taxon>Vibrionales</taxon>
        <taxon>Vibrionaceae</taxon>
        <taxon>Photobacterium</taxon>
    </lineage>
</organism>
<dbReference type="InterPro" id="IPR009045">
    <property type="entry name" value="Zn_M74/Hedgehog-like"/>
</dbReference>
<protein>
    <recommendedName>
        <fullName evidence="2">Peptidase M15C domain-containing protein</fullName>
    </recommendedName>
</protein>
<feature type="signal peptide" evidence="1">
    <location>
        <begin position="1"/>
        <end position="20"/>
    </location>
</feature>
<dbReference type="Gene3D" id="3.30.1380.10">
    <property type="match status" value="1"/>
</dbReference>
<reference evidence="3 4" key="1">
    <citation type="submission" date="2018-01" db="EMBL/GenBank/DDBJ databases">
        <title>Whole genome sequencing of Histamine producing bacteria.</title>
        <authorList>
            <person name="Butler K."/>
        </authorList>
    </citation>
    <scope>NUCLEOTIDE SEQUENCE [LARGE SCALE GENOMIC DNA]</scope>
    <source>
        <strain evidence="3 4">JCM 12947</strain>
    </source>
</reference>
<dbReference type="EMBL" id="PYMJ01000001">
    <property type="protein sequence ID" value="PSU51395.1"/>
    <property type="molecule type" value="Genomic_DNA"/>
</dbReference>
<keyword evidence="4" id="KW-1185">Reference proteome</keyword>
<evidence type="ECO:0000313" key="3">
    <source>
        <dbReference type="EMBL" id="PSU51395.1"/>
    </source>
</evidence>
<evidence type="ECO:0000313" key="4">
    <source>
        <dbReference type="Proteomes" id="UP000240987"/>
    </source>
</evidence>